<evidence type="ECO:0000256" key="1">
    <source>
        <dbReference type="SAM" id="SignalP"/>
    </source>
</evidence>
<gene>
    <name evidence="2" type="ORF">ENX03_02430</name>
</gene>
<organism evidence="2">
    <name type="scientific">Leptospirillum ferriphilum</name>
    <dbReference type="NCBI Taxonomy" id="178606"/>
    <lineage>
        <taxon>Bacteria</taxon>
        <taxon>Pseudomonadati</taxon>
        <taxon>Nitrospirota</taxon>
        <taxon>Nitrospiria</taxon>
        <taxon>Nitrospirales</taxon>
        <taxon>Nitrospiraceae</taxon>
        <taxon>Leptospirillum</taxon>
    </lineage>
</organism>
<name>A0A7C3LWP6_9BACT</name>
<evidence type="ECO:0008006" key="3">
    <source>
        <dbReference type="Google" id="ProtNLM"/>
    </source>
</evidence>
<feature type="signal peptide" evidence="1">
    <location>
        <begin position="1"/>
        <end position="20"/>
    </location>
</feature>
<accession>A0A7C3LWP6</accession>
<dbReference type="AlphaFoldDB" id="A0A7C3LWP6"/>
<evidence type="ECO:0000313" key="2">
    <source>
        <dbReference type="EMBL" id="HFT92798.1"/>
    </source>
</evidence>
<keyword evidence="1" id="KW-0732">Signal</keyword>
<protein>
    <recommendedName>
        <fullName evidence="3">Lipoprotein</fullName>
    </recommendedName>
</protein>
<reference evidence="2" key="1">
    <citation type="journal article" date="2020" name="mSystems">
        <title>Genome- and Community-Level Interaction Insights into Carbon Utilization and Element Cycling Functions of Hydrothermarchaeota in Hydrothermal Sediment.</title>
        <authorList>
            <person name="Zhou Z."/>
            <person name="Liu Y."/>
            <person name="Xu W."/>
            <person name="Pan J."/>
            <person name="Luo Z.H."/>
            <person name="Li M."/>
        </authorList>
    </citation>
    <scope>NUCLEOTIDE SEQUENCE [LARGE SCALE GENOMIC DNA]</scope>
    <source>
        <strain evidence="2">SpSt-902</strain>
    </source>
</reference>
<dbReference type="EMBL" id="DTMM01000050">
    <property type="protein sequence ID" value="HFT92798.1"/>
    <property type="molecule type" value="Genomic_DNA"/>
</dbReference>
<dbReference type="PROSITE" id="PS51257">
    <property type="entry name" value="PROKAR_LIPOPROTEIN"/>
    <property type="match status" value="1"/>
</dbReference>
<sequence>MFLRMKSQILLGAIFLFSFAGTGCSQKTSPPPSIHTIEGNVRIGPHVPLWMMHGTMTVIVYMKGTTSPDYLPVAVAEYYHPVFPVHFRISQKNIRLSGIDLKGNVRLVAKLSLESGSSLVSSGEYVGMTSGEVPVGGPPVNLLIDAPATR</sequence>
<proteinExistence type="predicted"/>
<feature type="chain" id="PRO_5027936297" description="Lipoprotein" evidence="1">
    <location>
        <begin position="21"/>
        <end position="150"/>
    </location>
</feature>
<comment type="caution">
    <text evidence="2">The sequence shown here is derived from an EMBL/GenBank/DDBJ whole genome shotgun (WGS) entry which is preliminary data.</text>
</comment>